<proteinExistence type="predicted"/>
<feature type="transmembrane region" description="Helical" evidence="2">
    <location>
        <begin position="149"/>
        <end position="170"/>
    </location>
</feature>
<dbReference type="EMBL" id="JARKHS020036141">
    <property type="protein sequence ID" value="KAK8756577.1"/>
    <property type="molecule type" value="Genomic_DNA"/>
</dbReference>
<keyword evidence="2" id="KW-0812">Transmembrane</keyword>
<dbReference type="InterPro" id="IPR000718">
    <property type="entry name" value="Peptidase_M13"/>
</dbReference>
<feature type="compositionally biased region" description="Low complexity" evidence="1">
    <location>
        <begin position="18"/>
        <end position="38"/>
    </location>
</feature>
<accession>A0AAQ4D287</accession>
<dbReference type="AlphaFoldDB" id="A0AAQ4D287"/>
<evidence type="ECO:0000313" key="4">
    <source>
        <dbReference type="Proteomes" id="UP001321473"/>
    </source>
</evidence>
<keyword evidence="4" id="KW-1185">Reference proteome</keyword>
<feature type="compositionally biased region" description="Polar residues" evidence="1">
    <location>
        <begin position="1"/>
        <end position="10"/>
    </location>
</feature>
<dbReference type="GO" id="GO:0004222">
    <property type="term" value="F:metalloendopeptidase activity"/>
    <property type="evidence" value="ECO:0007669"/>
    <property type="project" value="InterPro"/>
</dbReference>
<organism evidence="3 4">
    <name type="scientific">Amblyomma americanum</name>
    <name type="common">Lone star tick</name>
    <dbReference type="NCBI Taxonomy" id="6943"/>
    <lineage>
        <taxon>Eukaryota</taxon>
        <taxon>Metazoa</taxon>
        <taxon>Ecdysozoa</taxon>
        <taxon>Arthropoda</taxon>
        <taxon>Chelicerata</taxon>
        <taxon>Arachnida</taxon>
        <taxon>Acari</taxon>
        <taxon>Parasitiformes</taxon>
        <taxon>Ixodida</taxon>
        <taxon>Ixodoidea</taxon>
        <taxon>Ixodidae</taxon>
        <taxon>Amblyomminae</taxon>
        <taxon>Amblyomma</taxon>
    </lineage>
</organism>
<feature type="region of interest" description="Disordered" evidence="1">
    <location>
        <begin position="1"/>
        <end position="47"/>
    </location>
</feature>
<name>A0AAQ4D287_AMBAM</name>
<dbReference type="GO" id="GO:0006508">
    <property type="term" value="P:proteolysis"/>
    <property type="evidence" value="ECO:0007669"/>
    <property type="project" value="InterPro"/>
</dbReference>
<comment type="caution">
    <text evidence="3">The sequence shown here is derived from an EMBL/GenBank/DDBJ whole genome shotgun (WGS) entry which is preliminary data.</text>
</comment>
<evidence type="ECO:0000313" key="3">
    <source>
        <dbReference type="EMBL" id="KAK8756577.1"/>
    </source>
</evidence>
<protein>
    <submittedName>
        <fullName evidence="3">Uncharacterized protein</fullName>
    </submittedName>
</protein>
<reference evidence="3 4" key="1">
    <citation type="journal article" date="2023" name="Arcadia Sci">
        <title>De novo assembly of a long-read Amblyomma americanum tick genome.</title>
        <authorList>
            <person name="Chou S."/>
            <person name="Poskanzer K.E."/>
            <person name="Rollins M."/>
            <person name="Thuy-Boun P.S."/>
        </authorList>
    </citation>
    <scope>NUCLEOTIDE SEQUENCE [LARGE SCALE GENOMIC DNA]</scope>
    <source>
        <strain evidence="3">F_SG_1</strain>
        <tissue evidence="3">Salivary glands</tissue>
    </source>
</reference>
<keyword evidence="2" id="KW-0472">Membrane</keyword>
<dbReference type="PROSITE" id="PS51885">
    <property type="entry name" value="NEPRILYSIN"/>
    <property type="match status" value="1"/>
</dbReference>
<sequence length="783" mass="84798">MEGHEQTSLPSGAGVGLPTSPVVSSPSAPSDPSSPSSSLDKFPQDLETVGTEPFEAAEKGVPADSHAAMVMALTPSDAELHLDQHQEPSSAVLKAAAAFNGLRGTGTKTSPIRSALDDDDSIATAPAEPAAILAPPDAVFRRVDQGCGAAPFMACFAVLVVLAFAAVLALKTTVTMRNSPGDTGGSHFCCPGEVAELVRYVNATLEPCDSFFEFVCSNTAWRKMGNVSSTLPSPLGSNPGMKPSVILTPSGSRSQVSAFLRSMFDSCLHSGADQNVVVGKLAAFLVSTCGVYLRDGGTTNLLSYFLLSNLKYSIPSLVAVTLKGHSAISISLKPQLDFTDHRFQHCLKNSVEKLNNFAGKYVKVAEVTSFASSLQSLYPAGVKVQHYTGLNLSALMQKWDIKKALEVTSIGLKYLTEVSVNGTDQIDALFDALSSTKKGVSDAGASYLLACSVYNGLVELAWPTVHSQSNRLIFCTRQIELMPSIRDIMYTDEFIMPDKKLQVTRVVNSVIEAIQTDPLVSSIFSGTDRTHLETFFAGMALVMPWESARPAVRETSLTQSFLTRILEGRAYEFEAQLNLARWGLPFASSAVERSAGSGRYLSLHKGTNILISPVVYAFIRNDAAHTDVFNTPVIPWSLAESIWRFILTETGLWSDKARLRIKELIGCFREQYLVRGTSGLSTFAEVDIVAASLGLSSVLKSFSEPLWLKVEATGSFWSLSHSQYFYIRETFYRCPVSSDQASRSYVNVPLMHAGTFSRTFQCESLKYMAKRDTCSATSRKNNV</sequence>
<evidence type="ECO:0000256" key="2">
    <source>
        <dbReference type="SAM" id="Phobius"/>
    </source>
</evidence>
<dbReference type="SUPFAM" id="SSF55486">
    <property type="entry name" value="Metalloproteases ('zincins'), catalytic domain"/>
    <property type="match status" value="1"/>
</dbReference>
<gene>
    <name evidence="3" type="ORF">V5799_000722</name>
</gene>
<dbReference type="Proteomes" id="UP001321473">
    <property type="component" value="Unassembled WGS sequence"/>
</dbReference>
<evidence type="ECO:0000256" key="1">
    <source>
        <dbReference type="SAM" id="MobiDB-lite"/>
    </source>
</evidence>
<keyword evidence="2" id="KW-1133">Transmembrane helix</keyword>